<reference evidence="1" key="2">
    <citation type="submission" date="2022-09" db="EMBL/GenBank/DDBJ databases">
        <title>Biosynthetic gene clusters of Dactylosporangioum fulvum.</title>
        <authorList>
            <person name="Caradec T."/>
        </authorList>
    </citation>
    <scope>NUCLEOTIDE SEQUENCE</scope>
    <source>
        <strain evidence="1">NRRL B-16292</strain>
    </source>
</reference>
<protein>
    <submittedName>
        <fullName evidence="1">Uncharacterized protein</fullName>
    </submittedName>
</protein>
<dbReference type="Gene3D" id="3.40.50.970">
    <property type="match status" value="1"/>
</dbReference>
<accession>A0ABY5W7S3</accession>
<dbReference type="RefSeq" id="WP_259863650.1">
    <property type="nucleotide sequence ID" value="NZ_BAAAST010000014.1"/>
</dbReference>
<gene>
    <name evidence="1" type="ORF">Dfulv_15290</name>
</gene>
<dbReference type="Proteomes" id="UP001059617">
    <property type="component" value="Chromosome"/>
</dbReference>
<keyword evidence="2" id="KW-1185">Reference proteome</keyword>
<organism evidence="1 2">
    <name type="scientific">Dactylosporangium fulvum</name>
    <dbReference type="NCBI Taxonomy" id="53359"/>
    <lineage>
        <taxon>Bacteria</taxon>
        <taxon>Bacillati</taxon>
        <taxon>Actinomycetota</taxon>
        <taxon>Actinomycetes</taxon>
        <taxon>Micromonosporales</taxon>
        <taxon>Micromonosporaceae</taxon>
        <taxon>Dactylosporangium</taxon>
    </lineage>
</organism>
<dbReference type="EMBL" id="CP073720">
    <property type="protein sequence ID" value="UWP85524.1"/>
    <property type="molecule type" value="Genomic_DNA"/>
</dbReference>
<evidence type="ECO:0000313" key="2">
    <source>
        <dbReference type="Proteomes" id="UP001059617"/>
    </source>
</evidence>
<dbReference type="InterPro" id="IPR029061">
    <property type="entry name" value="THDP-binding"/>
</dbReference>
<proteinExistence type="predicted"/>
<evidence type="ECO:0000313" key="1">
    <source>
        <dbReference type="EMBL" id="UWP85524.1"/>
    </source>
</evidence>
<reference evidence="1" key="1">
    <citation type="submission" date="2021-04" db="EMBL/GenBank/DDBJ databases">
        <authorList>
            <person name="Hartkoorn R.C."/>
            <person name="Beaudoing E."/>
            <person name="Hot D."/>
        </authorList>
    </citation>
    <scope>NUCLEOTIDE SEQUENCE</scope>
    <source>
        <strain evidence="1">NRRL B-16292</strain>
    </source>
</reference>
<sequence length="144" mass="15689">MGVQQKAAVSEFDATEGRSCLRGWDVIVRLPAIQRKLDLAAGHNTAGYVSGYPGSPLGGLDTELRRERERLEQYHVRFEPGLNEDLAATAIWGTQYLNAGSVKSDYDGVFGLWYGKGPGVERSTDAMRTESELLGSLRSSQPVG</sequence>
<dbReference type="SUPFAM" id="SSF52518">
    <property type="entry name" value="Thiamin diphosphate-binding fold (THDP-binding)"/>
    <property type="match status" value="1"/>
</dbReference>
<name>A0ABY5W7S3_9ACTN</name>